<dbReference type="AlphaFoldDB" id="A0AAD9ZJ17"/>
<dbReference type="Pfam" id="PF04434">
    <property type="entry name" value="SWIM"/>
    <property type="match status" value="1"/>
</dbReference>
<reference evidence="6" key="1">
    <citation type="journal article" date="2023" name="Plant J.">
        <title>Genome sequences and population genomics provide insights into the demographic history, inbreeding, and mutation load of two 'living fossil' tree species of Dipteronia.</title>
        <authorList>
            <person name="Feng Y."/>
            <person name="Comes H.P."/>
            <person name="Chen J."/>
            <person name="Zhu S."/>
            <person name="Lu R."/>
            <person name="Zhang X."/>
            <person name="Li P."/>
            <person name="Qiu J."/>
            <person name="Olsen K.M."/>
            <person name="Qiu Y."/>
        </authorList>
    </citation>
    <scope>NUCLEOTIDE SEQUENCE</scope>
    <source>
        <strain evidence="6">NBL</strain>
    </source>
</reference>
<keyword evidence="7" id="KW-1185">Reference proteome</keyword>
<dbReference type="PANTHER" id="PTHR31973:SF187">
    <property type="entry name" value="MUTATOR TRANSPOSASE MUDRA PROTEIN"/>
    <property type="match status" value="1"/>
</dbReference>
<keyword evidence="1" id="KW-0479">Metal-binding</keyword>
<feature type="domain" description="SWIM-type" evidence="5">
    <location>
        <begin position="99"/>
        <end position="131"/>
    </location>
</feature>
<gene>
    <name evidence="6" type="ORF">Dsin_030206</name>
</gene>
<dbReference type="InterPro" id="IPR006564">
    <property type="entry name" value="Znf_PMZ"/>
</dbReference>
<evidence type="ECO:0000256" key="1">
    <source>
        <dbReference type="ARBA" id="ARBA00022723"/>
    </source>
</evidence>
<evidence type="ECO:0000313" key="7">
    <source>
        <dbReference type="Proteomes" id="UP001281410"/>
    </source>
</evidence>
<dbReference type="GO" id="GO:0008270">
    <property type="term" value="F:zinc ion binding"/>
    <property type="evidence" value="ECO:0007669"/>
    <property type="project" value="UniProtKB-KW"/>
</dbReference>
<evidence type="ECO:0000256" key="4">
    <source>
        <dbReference type="PROSITE-ProRule" id="PRU00325"/>
    </source>
</evidence>
<accession>A0AAD9ZJ17</accession>
<dbReference type="PROSITE" id="PS50966">
    <property type="entry name" value="ZF_SWIM"/>
    <property type="match status" value="1"/>
</dbReference>
<keyword evidence="3" id="KW-0862">Zinc</keyword>
<dbReference type="EMBL" id="JANJYJ010000010">
    <property type="protein sequence ID" value="KAK3182920.1"/>
    <property type="molecule type" value="Genomic_DNA"/>
</dbReference>
<evidence type="ECO:0000313" key="6">
    <source>
        <dbReference type="EMBL" id="KAK3182920.1"/>
    </source>
</evidence>
<dbReference type="InterPro" id="IPR007527">
    <property type="entry name" value="Znf_SWIM"/>
</dbReference>
<keyword evidence="2 4" id="KW-0863">Zinc-finger</keyword>
<organism evidence="6 7">
    <name type="scientific">Dipteronia sinensis</name>
    <dbReference type="NCBI Taxonomy" id="43782"/>
    <lineage>
        <taxon>Eukaryota</taxon>
        <taxon>Viridiplantae</taxon>
        <taxon>Streptophyta</taxon>
        <taxon>Embryophyta</taxon>
        <taxon>Tracheophyta</taxon>
        <taxon>Spermatophyta</taxon>
        <taxon>Magnoliopsida</taxon>
        <taxon>eudicotyledons</taxon>
        <taxon>Gunneridae</taxon>
        <taxon>Pentapetalae</taxon>
        <taxon>rosids</taxon>
        <taxon>malvids</taxon>
        <taxon>Sapindales</taxon>
        <taxon>Sapindaceae</taxon>
        <taxon>Hippocastanoideae</taxon>
        <taxon>Acereae</taxon>
        <taxon>Dipteronia</taxon>
    </lineage>
</organism>
<evidence type="ECO:0000259" key="5">
    <source>
        <dbReference type="PROSITE" id="PS50966"/>
    </source>
</evidence>
<dbReference type="Proteomes" id="UP001281410">
    <property type="component" value="Unassembled WGS sequence"/>
</dbReference>
<evidence type="ECO:0000256" key="2">
    <source>
        <dbReference type="ARBA" id="ARBA00022771"/>
    </source>
</evidence>
<sequence>MEKMRSKSVAAYEWLVDKDHVHWSITYFNDTTICDMLCNNMCEAFSKAILQARDKPVITLMEMIINYLMKWLVRKRAEVEKWNHDIGSNVFKCLRDNQHIVDINKKTCACNRWQLTGIPCIHGISALLSSNCDSIDYIHNKYKKDKLIKAYAPVIYGINGLRMWPKTNDKPLQCPLFKKQKGRLKKARNLQSDEVRVGGKTKLNRNYVVVRCSKYKKEGHNKSTQIEGVGWSLDGFETRQGCTQI</sequence>
<dbReference type="PANTHER" id="PTHR31973">
    <property type="entry name" value="POLYPROTEIN, PUTATIVE-RELATED"/>
    <property type="match status" value="1"/>
</dbReference>
<proteinExistence type="predicted"/>
<protein>
    <recommendedName>
        <fullName evidence="5">SWIM-type domain-containing protein</fullName>
    </recommendedName>
</protein>
<dbReference type="SMART" id="SM00575">
    <property type="entry name" value="ZnF_PMZ"/>
    <property type="match status" value="1"/>
</dbReference>
<comment type="caution">
    <text evidence="6">The sequence shown here is derived from an EMBL/GenBank/DDBJ whole genome shotgun (WGS) entry which is preliminary data.</text>
</comment>
<name>A0AAD9ZJ17_9ROSI</name>
<evidence type="ECO:0000256" key="3">
    <source>
        <dbReference type="ARBA" id="ARBA00022833"/>
    </source>
</evidence>